<dbReference type="EMBL" id="LJOW01000342">
    <property type="protein sequence ID" value="OBQ35970.1"/>
    <property type="molecule type" value="Genomic_DNA"/>
</dbReference>
<sequence length="135" mass="13579">MALPNGAGGYQVGDGNLTEAQLTVQTIPATLTGDTTLTAAQVAVGLVVCNKGSDATLTVTLPTAALLDAAVPSAKVGSAFELTICNNNNTGSSSTVPVTTGTGITVFGSVTVPRFGAYTYRFVRTGEAAYSAFLK</sequence>
<evidence type="ECO:0000313" key="2">
    <source>
        <dbReference type="Proteomes" id="UP000092093"/>
    </source>
</evidence>
<dbReference type="AlphaFoldDB" id="A0A1B7WG55"/>
<accession>A0A1B7WG55</accession>
<evidence type="ECO:0000313" key="1">
    <source>
        <dbReference type="EMBL" id="OBQ35970.1"/>
    </source>
</evidence>
<name>A0A1B7WG55_APHFL</name>
<comment type="caution">
    <text evidence="1">The sequence shown here is derived from an EMBL/GenBank/DDBJ whole genome shotgun (WGS) entry which is preliminary data.</text>
</comment>
<dbReference type="PATRIC" id="fig|1710896.3.peg.3404"/>
<protein>
    <submittedName>
        <fullName evidence="1">Uncharacterized protein</fullName>
    </submittedName>
</protein>
<reference evidence="1 2" key="1">
    <citation type="submission" date="2015-09" db="EMBL/GenBank/DDBJ databases">
        <title>Aphanizomenon flos-aquae WA102.</title>
        <authorList>
            <person name="Driscoll C."/>
        </authorList>
    </citation>
    <scope>NUCLEOTIDE SEQUENCE [LARGE SCALE GENOMIC DNA]</scope>
    <source>
        <strain evidence="1">WA102</strain>
    </source>
</reference>
<organism evidence="1 2">
    <name type="scientific">Aphanizomenon flos-aquae WA102</name>
    <dbReference type="NCBI Taxonomy" id="1710896"/>
    <lineage>
        <taxon>Bacteria</taxon>
        <taxon>Bacillati</taxon>
        <taxon>Cyanobacteriota</taxon>
        <taxon>Cyanophyceae</taxon>
        <taxon>Nostocales</taxon>
        <taxon>Aphanizomenonaceae</taxon>
        <taxon>Aphanizomenon</taxon>
    </lineage>
</organism>
<gene>
    <name evidence="1" type="ORF">AN484_25970</name>
</gene>
<dbReference type="Proteomes" id="UP000092093">
    <property type="component" value="Unassembled WGS sequence"/>
</dbReference>
<proteinExistence type="predicted"/>